<name>A0AAW1ISR8_POPJA</name>
<reference evidence="2 3" key="1">
    <citation type="journal article" date="2024" name="BMC Genomics">
        <title>De novo assembly and annotation of Popillia japonica's genome with initial clues to its potential as an invasive pest.</title>
        <authorList>
            <person name="Cucini C."/>
            <person name="Boschi S."/>
            <person name="Funari R."/>
            <person name="Cardaioli E."/>
            <person name="Iannotti N."/>
            <person name="Marturano G."/>
            <person name="Paoli F."/>
            <person name="Bruttini M."/>
            <person name="Carapelli A."/>
            <person name="Frati F."/>
            <person name="Nardi F."/>
        </authorList>
    </citation>
    <scope>NUCLEOTIDE SEQUENCE [LARGE SCALE GENOMIC DNA]</scope>
    <source>
        <strain evidence="2">DMR45628</strain>
    </source>
</reference>
<gene>
    <name evidence="2" type="ORF">QE152_g34797</name>
</gene>
<accession>A0AAW1ISR8</accession>
<dbReference type="EMBL" id="JASPKY010000559">
    <property type="protein sequence ID" value="KAK9692949.1"/>
    <property type="molecule type" value="Genomic_DNA"/>
</dbReference>
<dbReference type="Proteomes" id="UP001458880">
    <property type="component" value="Unassembled WGS sequence"/>
</dbReference>
<feature type="region of interest" description="Disordered" evidence="1">
    <location>
        <begin position="54"/>
        <end position="78"/>
    </location>
</feature>
<evidence type="ECO:0000256" key="1">
    <source>
        <dbReference type="SAM" id="MobiDB-lite"/>
    </source>
</evidence>
<comment type="caution">
    <text evidence="2">The sequence shown here is derived from an EMBL/GenBank/DDBJ whole genome shotgun (WGS) entry which is preliminary data.</text>
</comment>
<sequence>MQLKKRTPQLLSSKLGPRRRITASKTKKFLEVSRDVDERIVTIDDDILKSVTSNSEIAADDDDEEDDSDEPVRKPTNEDMIKAFQTIRHEVQYLEDVPESIFNVLNKCDTYYEEKTFFNRSVQTKITDFFSN</sequence>
<keyword evidence="3" id="KW-1185">Reference proteome</keyword>
<evidence type="ECO:0000313" key="2">
    <source>
        <dbReference type="EMBL" id="KAK9692949.1"/>
    </source>
</evidence>
<dbReference type="AlphaFoldDB" id="A0AAW1ISR8"/>
<organism evidence="2 3">
    <name type="scientific">Popillia japonica</name>
    <name type="common">Japanese beetle</name>
    <dbReference type="NCBI Taxonomy" id="7064"/>
    <lineage>
        <taxon>Eukaryota</taxon>
        <taxon>Metazoa</taxon>
        <taxon>Ecdysozoa</taxon>
        <taxon>Arthropoda</taxon>
        <taxon>Hexapoda</taxon>
        <taxon>Insecta</taxon>
        <taxon>Pterygota</taxon>
        <taxon>Neoptera</taxon>
        <taxon>Endopterygota</taxon>
        <taxon>Coleoptera</taxon>
        <taxon>Polyphaga</taxon>
        <taxon>Scarabaeiformia</taxon>
        <taxon>Scarabaeidae</taxon>
        <taxon>Rutelinae</taxon>
        <taxon>Popillia</taxon>
    </lineage>
</organism>
<proteinExistence type="predicted"/>
<protein>
    <submittedName>
        <fullName evidence="2">Uncharacterized protein</fullName>
    </submittedName>
</protein>
<feature type="compositionally biased region" description="Acidic residues" evidence="1">
    <location>
        <begin position="58"/>
        <end position="69"/>
    </location>
</feature>
<evidence type="ECO:0000313" key="3">
    <source>
        <dbReference type="Proteomes" id="UP001458880"/>
    </source>
</evidence>